<protein>
    <submittedName>
        <fullName evidence="2">Uncharacterized protein</fullName>
    </submittedName>
</protein>
<dbReference type="AlphaFoldDB" id="A0A915L3D7"/>
<reference evidence="2" key="1">
    <citation type="submission" date="2022-11" db="UniProtKB">
        <authorList>
            <consortium name="WormBaseParasite"/>
        </authorList>
    </citation>
    <scope>IDENTIFICATION</scope>
</reference>
<keyword evidence="1" id="KW-1185">Reference proteome</keyword>
<evidence type="ECO:0000313" key="1">
    <source>
        <dbReference type="Proteomes" id="UP000887565"/>
    </source>
</evidence>
<proteinExistence type="predicted"/>
<organism evidence="1 2">
    <name type="scientific">Romanomermis culicivorax</name>
    <name type="common">Nematode worm</name>
    <dbReference type="NCBI Taxonomy" id="13658"/>
    <lineage>
        <taxon>Eukaryota</taxon>
        <taxon>Metazoa</taxon>
        <taxon>Ecdysozoa</taxon>
        <taxon>Nematoda</taxon>
        <taxon>Enoplea</taxon>
        <taxon>Dorylaimia</taxon>
        <taxon>Mermithida</taxon>
        <taxon>Mermithoidea</taxon>
        <taxon>Mermithidae</taxon>
        <taxon>Romanomermis</taxon>
    </lineage>
</organism>
<accession>A0A915L3D7</accession>
<evidence type="ECO:0000313" key="2">
    <source>
        <dbReference type="WBParaSite" id="nRc.2.0.1.t45007-RA"/>
    </source>
</evidence>
<name>A0A915L3D7_ROMCU</name>
<dbReference type="WBParaSite" id="nRc.2.0.1.t45007-RA">
    <property type="protein sequence ID" value="nRc.2.0.1.t45007-RA"/>
    <property type="gene ID" value="nRc.2.0.1.g45007"/>
</dbReference>
<dbReference type="Proteomes" id="UP000887565">
    <property type="component" value="Unplaced"/>
</dbReference>
<sequence>MFLCHQPAGLPKRLPGNRPFLVNPLVKLMCFEQSELDHLEKILSHHQSCQGINLRPKVLLYVLFEPHSARFGPKFPFQTFVGRRSETLTLDVM</sequence>